<proteinExistence type="predicted"/>
<evidence type="ECO:0000256" key="1">
    <source>
        <dbReference type="PROSITE-ProRule" id="PRU01263"/>
    </source>
</evidence>
<dbReference type="SUPFAM" id="SSF57716">
    <property type="entry name" value="Glucocorticoid receptor-like (DNA-binding domain)"/>
    <property type="match status" value="1"/>
</dbReference>
<dbReference type="AlphaFoldDB" id="A0A182M710"/>
<reference evidence="3" key="2">
    <citation type="submission" date="2020-05" db="UniProtKB">
        <authorList>
            <consortium name="EnsemblMetazoa"/>
        </authorList>
    </citation>
    <scope>IDENTIFICATION</scope>
    <source>
        <strain evidence="3">A-37</strain>
    </source>
</reference>
<reference evidence="4" key="1">
    <citation type="submission" date="2013-09" db="EMBL/GenBank/DDBJ databases">
        <title>The Genome Sequence of Anopheles culicifacies species A.</title>
        <authorList>
            <consortium name="The Broad Institute Genomics Platform"/>
            <person name="Neafsey D.E."/>
            <person name="Besansky N."/>
            <person name="Howell P."/>
            <person name="Walton C."/>
            <person name="Young S.K."/>
            <person name="Zeng Q."/>
            <person name="Gargeya S."/>
            <person name="Fitzgerald M."/>
            <person name="Haas B."/>
            <person name="Abouelleil A."/>
            <person name="Allen A.W."/>
            <person name="Alvarado L."/>
            <person name="Arachchi H.M."/>
            <person name="Berlin A.M."/>
            <person name="Chapman S.B."/>
            <person name="Gainer-Dewar J."/>
            <person name="Goldberg J."/>
            <person name="Griggs A."/>
            <person name="Gujja S."/>
            <person name="Hansen M."/>
            <person name="Howarth C."/>
            <person name="Imamovic A."/>
            <person name="Ireland A."/>
            <person name="Larimer J."/>
            <person name="McCowan C."/>
            <person name="Murphy C."/>
            <person name="Pearson M."/>
            <person name="Poon T.W."/>
            <person name="Priest M."/>
            <person name="Roberts A."/>
            <person name="Saif S."/>
            <person name="Shea T."/>
            <person name="Sisk P."/>
            <person name="Sykes S."/>
            <person name="Wortman J."/>
            <person name="Nusbaum C."/>
            <person name="Birren B."/>
        </authorList>
    </citation>
    <scope>NUCLEOTIDE SEQUENCE [LARGE SCALE GENOMIC DNA]</scope>
    <source>
        <strain evidence="4">A-37</strain>
    </source>
</reference>
<feature type="binding site" evidence="1">
    <location>
        <position position="58"/>
    </location>
    <ligand>
        <name>Zn(2+)</name>
        <dbReference type="ChEBI" id="CHEBI:29105"/>
    </ligand>
</feature>
<feature type="domain" description="ZAD" evidence="2">
    <location>
        <begin position="7"/>
        <end position="82"/>
    </location>
</feature>
<dbReference type="PROSITE" id="PS51915">
    <property type="entry name" value="ZAD"/>
    <property type="match status" value="1"/>
</dbReference>
<keyword evidence="1" id="KW-0479">Metal-binding</keyword>
<dbReference type="Gene3D" id="3.40.1800.20">
    <property type="match status" value="1"/>
</dbReference>
<dbReference type="EnsemblMetazoa" id="ACUA011058-RA">
    <property type="protein sequence ID" value="ACUA011058-PA"/>
    <property type="gene ID" value="ACUA011058"/>
</dbReference>
<dbReference type="VEuPathDB" id="VectorBase:ACUA011058"/>
<keyword evidence="4" id="KW-1185">Reference proteome</keyword>
<name>A0A182M710_9DIPT</name>
<protein>
    <recommendedName>
        <fullName evidence="2">ZAD domain-containing protein</fullName>
    </recommendedName>
</protein>
<dbReference type="Pfam" id="PF07776">
    <property type="entry name" value="zf-AD"/>
    <property type="match status" value="1"/>
</dbReference>
<dbReference type="STRING" id="139723.A0A182M710"/>
<accession>A0A182M710</accession>
<feature type="binding site" evidence="1">
    <location>
        <position position="55"/>
    </location>
    <ligand>
        <name>Zn(2+)</name>
        <dbReference type="ChEBI" id="CHEBI:29105"/>
    </ligand>
</feature>
<dbReference type="EMBL" id="AXCM01002663">
    <property type="status" value="NOT_ANNOTATED_CDS"/>
    <property type="molecule type" value="Genomic_DNA"/>
</dbReference>
<feature type="binding site" evidence="1">
    <location>
        <position position="12"/>
    </location>
    <ligand>
        <name>Zn(2+)</name>
        <dbReference type="ChEBI" id="CHEBI:29105"/>
    </ligand>
</feature>
<evidence type="ECO:0000313" key="4">
    <source>
        <dbReference type="Proteomes" id="UP000075883"/>
    </source>
</evidence>
<evidence type="ECO:0000259" key="2">
    <source>
        <dbReference type="PROSITE" id="PS51915"/>
    </source>
</evidence>
<dbReference type="SMART" id="SM00868">
    <property type="entry name" value="zf-AD"/>
    <property type="match status" value="1"/>
</dbReference>
<dbReference type="Proteomes" id="UP000075883">
    <property type="component" value="Unassembled WGS sequence"/>
</dbReference>
<keyword evidence="1" id="KW-0863">Zinc-finger</keyword>
<dbReference type="PANTHER" id="PTHR39942:SF1">
    <property type="entry name" value="BCDNA.LD26519-RELATED"/>
    <property type="match status" value="1"/>
</dbReference>
<dbReference type="GO" id="GO:0005634">
    <property type="term" value="C:nucleus"/>
    <property type="evidence" value="ECO:0007669"/>
    <property type="project" value="InterPro"/>
</dbReference>
<dbReference type="InterPro" id="IPR012934">
    <property type="entry name" value="Znf_AD"/>
</dbReference>
<dbReference type="GO" id="GO:0008270">
    <property type="term" value="F:zinc ion binding"/>
    <property type="evidence" value="ECO:0007669"/>
    <property type="project" value="UniProtKB-UniRule"/>
</dbReference>
<keyword evidence="1" id="KW-0862">Zinc</keyword>
<organism evidence="3 4">
    <name type="scientific">Anopheles culicifacies</name>
    <dbReference type="NCBI Taxonomy" id="139723"/>
    <lineage>
        <taxon>Eukaryota</taxon>
        <taxon>Metazoa</taxon>
        <taxon>Ecdysozoa</taxon>
        <taxon>Arthropoda</taxon>
        <taxon>Hexapoda</taxon>
        <taxon>Insecta</taxon>
        <taxon>Pterygota</taxon>
        <taxon>Neoptera</taxon>
        <taxon>Endopterygota</taxon>
        <taxon>Diptera</taxon>
        <taxon>Nematocera</taxon>
        <taxon>Culicoidea</taxon>
        <taxon>Culicidae</taxon>
        <taxon>Anophelinae</taxon>
        <taxon>Anopheles</taxon>
        <taxon>culicifacies species complex</taxon>
    </lineage>
</organism>
<feature type="binding site" evidence="1">
    <location>
        <position position="9"/>
    </location>
    <ligand>
        <name>Zn(2+)</name>
        <dbReference type="ChEBI" id="CHEBI:29105"/>
    </ligand>
</feature>
<evidence type="ECO:0000313" key="3">
    <source>
        <dbReference type="EnsemblMetazoa" id="ACUA011058-PA"/>
    </source>
</evidence>
<sequence length="201" mass="22305">MSVPNVPICRICLSNDELQVSLFSEYAQRKLLLTKIRVCLPITITHADTLPVTICSQCIIRLEQFYEYYCKSETSQRILTAGNGNLGALSHRKTLPESYQLNTTLTVNEDPPGMCARACLVSEQGDHGSIAITDQMDPILTQSPQVKRPLVTQGVSIATMGLTVSHYIQFIRSTGTKPSDFDVSPSNIKLFAARIERQKQT</sequence>
<dbReference type="PANTHER" id="PTHR39942">
    <property type="entry name" value="BCDNA.LD26519-RELATED"/>
    <property type="match status" value="1"/>
</dbReference>